<proteinExistence type="predicted"/>
<keyword evidence="1" id="KW-0732">Signal</keyword>
<evidence type="ECO:0000256" key="5">
    <source>
        <dbReference type="ARBA" id="ARBA00043266"/>
    </source>
</evidence>
<keyword evidence="5" id="KW-1279">T cell receptor</keyword>
<dbReference type="InterPro" id="IPR051287">
    <property type="entry name" value="TCR_variable_region"/>
</dbReference>
<dbReference type="InterPro" id="IPR013106">
    <property type="entry name" value="Ig_V-set"/>
</dbReference>
<dbReference type="PANTHER" id="PTHR19367:SF18">
    <property type="entry name" value="T CELL RECEPTOR ALPHA VARIABLE 16"/>
    <property type="match status" value="1"/>
</dbReference>
<dbReference type="InterPro" id="IPR013783">
    <property type="entry name" value="Ig-like_fold"/>
</dbReference>
<evidence type="ECO:0000259" key="6">
    <source>
        <dbReference type="PROSITE" id="PS50835"/>
    </source>
</evidence>
<reference evidence="7" key="2">
    <citation type="submission" date="2025-09" db="UniProtKB">
        <authorList>
            <consortium name="Ensembl"/>
        </authorList>
    </citation>
    <scope>IDENTIFICATION</scope>
</reference>
<evidence type="ECO:0000256" key="3">
    <source>
        <dbReference type="ARBA" id="ARBA00023170"/>
    </source>
</evidence>
<dbReference type="GO" id="GO:0042101">
    <property type="term" value="C:T cell receptor complex"/>
    <property type="evidence" value="ECO:0007669"/>
    <property type="project" value="UniProtKB-KW"/>
</dbReference>
<dbReference type="OrthoDB" id="9043100at2759"/>
<evidence type="ECO:0000256" key="2">
    <source>
        <dbReference type="ARBA" id="ARBA00023130"/>
    </source>
</evidence>
<accession>A0A8C6VNV3</accession>
<dbReference type="PROSITE" id="PS50835">
    <property type="entry name" value="IG_LIKE"/>
    <property type="match status" value="1"/>
</dbReference>
<organism evidence="7 8">
    <name type="scientific">Naja naja</name>
    <name type="common">Indian cobra</name>
    <dbReference type="NCBI Taxonomy" id="35670"/>
    <lineage>
        <taxon>Eukaryota</taxon>
        <taxon>Metazoa</taxon>
        <taxon>Chordata</taxon>
        <taxon>Craniata</taxon>
        <taxon>Vertebrata</taxon>
        <taxon>Euteleostomi</taxon>
        <taxon>Lepidosauria</taxon>
        <taxon>Squamata</taxon>
        <taxon>Bifurcata</taxon>
        <taxon>Unidentata</taxon>
        <taxon>Episquamata</taxon>
        <taxon>Toxicofera</taxon>
        <taxon>Serpentes</taxon>
        <taxon>Colubroidea</taxon>
        <taxon>Elapidae</taxon>
        <taxon>Elapinae</taxon>
        <taxon>Naja</taxon>
    </lineage>
</organism>
<dbReference type="OMA" id="NNRLCIP"/>
<sequence>RLLPFAIVVTDNNRLCIPALFIQTPAKLEVQEGGSFTVKCNYSIQYQPYFWYHQLPGEPPTLILSISSQGSEDNKDFVPKYLENGKESQLNRPTAQLQGSGIYFCAVGDTVM</sequence>
<dbReference type="Proteomes" id="UP000694559">
    <property type="component" value="Unplaced"/>
</dbReference>
<dbReference type="Ensembl" id="ENSNNAT00000008891.1">
    <property type="protein sequence ID" value="ENSNNAP00000008483.1"/>
    <property type="gene ID" value="ENSNNAG00000005705.1"/>
</dbReference>
<keyword evidence="4" id="KW-0393">Immunoglobulin domain</keyword>
<evidence type="ECO:0000256" key="1">
    <source>
        <dbReference type="ARBA" id="ARBA00022729"/>
    </source>
</evidence>
<feature type="domain" description="Ig-like" evidence="6">
    <location>
        <begin position="18"/>
        <end position="112"/>
    </location>
</feature>
<protein>
    <recommendedName>
        <fullName evidence="6">Ig-like domain-containing protein</fullName>
    </recommendedName>
</protein>
<name>A0A8C6VNV3_NAJNA</name>
<dbReference type="GeneTree" id="ENSGT00960000189404"/>
<evidence type="ECO:0000313" key="8">
    <source>
        <dbReference type="Proteomes" id="UP000694559"/>
    </source>
</evidence>
<dbReference type="Pfam" id="PF07686">
    <property type="entry name" value="V-set"/>
    <property type="match status" value="1"/>
</dbReference>
<keyword evidence="8" id="KW-1185">Reference proteome</keyword>
<keyword evidence="3" id="KW-0675">Receptor</keyword>
<reference evidence="7" key="1">
    <citation type="submission" date="2025-08" db="UniProtKB">
        <authorList>
            <consortium name="Ensembl"/>
        </authorList>
    </citation>
    <scope>IDENTIFICATION</scope>
</reference>
<dbReference type="InterPro" id="IPR036179">
    <property type="entry name" value="Ig-like_dom_sf"/>
</dbReference>
<keyword evidence="2" id="KW-1064">Adaptive immunity</keyword>
<dbReference type="Gene3D" id="2.60.40.10">
    <property type="entry name" value="Immunoglobulins"/>
    <property type="match status" value="1"/>
</dbReference>
<dbReference type="AlphaFoldDB" id="A0A8C6VNV3"/>
<keyword evidence="5" id="KW-0391">Immunity</keyword>
<dbReference type="InterPro" id="IPR007110">
    <property type="entry name" value="Ig-like_dom"/>
</dbReference>
<dbReference type="PANTHER" id="PTHR19367">
    <property type="entry name" value="T-CELL RECEPTOR ALPHA CHAIN V REGION"/>
    <property type="match status" value="1"/>
</dbReference>
<dbReference type="GO" id="GO:0002250">
    <property type="term" value="P:adaptive immune response"/>
    <property type="evidence" value="ECO:0007669"/>
    <property type="project" value="UniProtKB-KW"/>
</dbReference>
<dbReference type="SUPFAM" id="SSF48726">
    <property type="entry name" value="Immunoglobulin"/>
    <property type="match status" value="1"/>
</dbReference>
<evidence type="ECO:0000256" key="4">
    <source>
        <dbReference type="ARBA" id="ARBA00023319"/>
    </source>
</evidence>
<evidence type="ECO:0000313" key="7">
    <source>
        <dbReference type="Ensembl" id="ENSNNAP00000008483.1"/>
    </source>
</evidence>